<feature type="chain" id="PRO_5035274906" description="Secreted protein" evidence="1">
    <location>
        <begin position="25"/>
        <end position="91"/>
    </location>
</feature>
<dbReference type="Proteomes" id="UP000028761">
    <property type="component" value="Chromosome 17"/>
</dbReference>
<dbReference type="AlphaFoldDB" id="A0A8I5NU39"/>
<evidence type="ECO:0000313" key="2">
    <source>
        <dbReference type="Ensembl" id="ENSPANP00000058756.1"/>
    </source>
</evidence>
<dbReference type="Ensembl" id="ENSPANT00000068473.1">
    <property type="protein sequence ID" value="ENSPANP00000058756.1"/>
    <property type="gene ID" value="ENSPANG00000037762.1"/>
</dbReference>
<organism evidence="2 3">
    <name type="scientific">Papio anubis</name>
    <name type="common">Olive baboon</name>
    <dbReference type="NCBI Taxonomy" id="9555"/>
    <lineage>
        <taxon>Eukaryota</taxon>
        <taxon>Metazoa</taxon>
        <taxon>Chordata</taxon>
        <taxon>Craniata</taxon>
        <taxon>Vertebrata</taxon>
        <taxon>Euteleostomi</taxon>
        <taxon>Mammalia</taxon>
        <taxon>Eutheria</taxon>
        <taxon>Euarchontoglires</taxon>
        <taxon>Primates</taxon>
        <taxon>Haplorrhini</taxon>
        <taxon>Catarrhini</taxon>
        <taxon>Cercopithecidae</taxon>
        <taxon>Cercopithecinae</taxon>
        <taxon>Papio</taxon>
    </lineage>
</organism>
<evidence type="ECO:0008006" key="4">
    <source>
        <dbReference type="Google" id="ProtNLM"/>
    </source>
</evidence>
<dbReference type="GeneTree" id="ENSGT00940000161627"/>
<keyword evidence="3" id="KW-1185">Reference proteome</keyword>
<dbReference type="PANTHER" id="PTHR46254">
    <property type="entry name" value="PROTEIN GVQW1-RELATED"/>
    <property type="match status" value="1"/>
</dbReference>
<evidence type="ECO:0000313" key="3">
    <source>
        <dbReference type="Proteomes" id="UP000028761"/>
    </source>
</evidence>
<protein>
    <recommendedName>
        <fullName evidence="4">Secreted protein</fullName>
    </recommendedName>
</protein>
<sequence>MLLSKRVFVLIFFFFFFFERESRSVAQAGVQWHDHGSLQPLSPRFKVFFCLSLSSSWDYRHTPPCLANFCIFSRDRVSPYWPGWSRTPDLR</sequence>
<reference evidence="2" key="3">
    <citation type="submission" date="2025-09" db="UniProtKB">
        <authorList>
            <consortium name="Ensembl"/>
        </authorList>
    </citation>
    <scope>IDENTIFICATION</scope>
</reference>
<accession>A0A8I5NU39</accession>
<evidence type="ECO:0000256" key="1">
    <source>
        <dbReference type="SAM" id="SignalP"/>
    </source>
</evidence>
<proteinExistence type="predicted"/>
<keyword evidence="1" id="KW-0732">Signal</keyword>
<dbReference type="OMA" id="RLGVQWR"/>
<dbReference type="PANTHER" id="PTHR46254:SF6">
    <property type="entry name" value="HIGH MOBILITY GROUP AT-HOOK 2"/>
    <property type="match status" value="1"/>
</dbReference>
<name>A0A8I5NU39_PAPAN</name>
<reference evidence="2" key="2">
    <citation type="submission" date="2025-08" db="UniProtKB">
        <authorList>
            <consortium name="Ensembl"/>
        </authorList>
    </citation>
    <scope>IDENTIFICATION</scope>
</reference>
<feature type="signal peptide" evidence="1">
    <location>
        <begin position="1"/>
        <end position="24"/>
    </location>
</feature>
<reference evidence="2 3" key="1">
    <citation type="submission" date="2012-03" db="EMBL/GenBank/DDBJ databases">
        <title>Whole Genome Assembly of Papio anubis.</title>
        <authorList>
            <person name="Liu Y.L."/>
            <person name="Abraham K.A."/>
            <person name="Akbar H.A."/>
            <person name="Ali S.A."/>
            <person name="Anosike U.A."/>
            <person name="Aqrawi P.A."/>
            <person name="Arias F.A."/>
            <person name="Attaway T.A."/>
            <person name="Awwad R.A."/>
            <person name="Babu C.B."/>
            <person name="Bandaranaike D.B."/>
            <person name="Battles P.B."/>
            <person name="Bell A.B."/>
            <person name="Beltran B.B."/>
            <person name="Berhane-Mersha D.B."/>
            <person name="Bess C.B."/>
            <person name="Bickham C.B."/>
            <person name="Bolden T.B."/>
            <person name="Carter K.C."/>
            <person name="Chau D.C."/>
            <person name="Chavez A.C."/>
            <person name="Clerc-Blankenburg K.C."/>
            <person name="Coyle M.C."/>
            <person name="Dao M.D."/>
            <person name="Davila M.L.D."/>
            <person name="Davy-Carroll L.D."/>
            <person name="Denson S.D."/>
            <person name="Dinh H.D."/>
            <person name="Fernandez S.F."/>
            <person name="Fernando P.F."/>
            <person name="Forbes L.F."/>
            <person name="Francis C.F."/>
            <person name="Francisco L.F."/>
            <person name="Fu Q.F."/>
            <person name="Garcia-Iii R.G."/>
            <person name="Garrett T.G."/>
            <person name="Gross S.G."/>
            <person name="Gubbala S.G."/>
            <person name="Hirani K.H."/>
            <person name="Hogues M.H."/>
            <person name="Hollins B.H."/>
            <person name="Jackson L.J."/>
            <person name="Javaid M.J."/>
            <person name="Jhangiani S.J."/>
            <person name="Johnson A.J."/>
            <person name="Johnson B.J."/>
            <person name="Jones J.J."/>
            <person name="Joshi V.J."/>
            <person name="Kalu J.K."/>
            <person name="Khan N.K."/>
            <person name="Korchina V.K."/>
            <person name="Kovar C.K."/>
            <person name="Lago L.L."/>
            <person name="Lara F.L."/>
            <person name="Le T.-K.L."/>
            <person name="Lee S.L."/>
            <person name="Legall-Iii F.L."/>
            <person name="Lemon S.L."/>
            <person name="Liu J.L."/>
            <person name="Liu Y.-S.L."/>
            <person name="Liyanage D.L."/>
            <person name="Lopez J.L."/>
            <person name="Lorensuhewa L.L."/>
            <person name="Mata R.M."/>
            <person name="Mathew T.M."/>
            <person name="Mercado C.M."/>
            <person name="Mercado I.M."/>
            <person name="Morales K.M."/>
            <person name="Morgan M.M."/>
            <person name="Munidasa M.M."/>
            <person name="Ngo D.N."/>
            <person name="Nguyen L.N."/>
            <person name="Nguyen T.N."/>
            <person name="Nguyen N.N."/>
            <person name="Obregon M.O."/>
            <person name="Okwuonu G.O."/>
            <person name="Ongeri F.O."/>
            <person name="Onwere C.O."/>
            <person name="Osifeso I.O."/>
            <person name="Parra A.P."/>
            <person name="Patil S.P."/>
            <person name="Perez A.P."/>
            <person name="Perez Y.P."/>
            <person name="Pham C.P."/>
            <person name="Pu L.-L.P."/>
            <person name="Puazo M.P."/>
            <person name="Quiroz J.Q."/>
            <person name="Rouhana J.R."/>
            <person name="Ruiz M.R."/>
            <person name="Ruiz S.-J.R."/>
            <person name="Saada N.S."/>
            <person name="Santibanez J.S."/>
            <person name="Scheel M.S."/>
            <person name="Schneider B.S."/>
            <person name="Simmons D.S."/>
            <person name="Sisson I.S."/>
            <person name="Tang L.-Y.T."/>
            <person name="Thornton R.T."/>
            <person name="Tisius J.T."/>
            <person name="Toledanes G.T."/>
            <person name="Trejos Z.T."/>
            <person name="Usmani K.U."/>
            <person name="Varghese R.V."/>
            <person name="Vattathil S.V."/>
            <person name="Vee V.V."/>
            <person name="Walker D.W."/>
            <person name="Weissenberger G.W."/>
            <person name="White C.W."/>
            <person name="Williams A.W."/>
            <person name="Woodworth J.W."/>
            <person name="Wright R.W."/>
            <person name="Zhu Y.Z."/>
            <person name="Han Y.H."/>
            <person name="Newsham I.N."/>
            <person name="Nazareth L.N."/>
            <person name="Worley K.W."/>
            <person name="Muzny D.M."/>
            <person name="Rogers J.R."/>
            <person name="Gibbs R.G."/>
        </authorList>
    </citation>
    <scope>NUCLEOTIDE SEQUENCE [LARGE SCALE GENOMIC DNA]</scope>
</reference>